<organism evidence="2 3">
    <name type="scientific">Amycolatopsis carbonis</name>
    <dbReference type="NCBI Taxonomy" id="715471"/>
    <lineage>
        <taxon>Bacteria</taxon>
        <taxon>Bacillati</taxon>
        <taxon>Actinomycetota</taxon>
        <taxon>Actinomycetes</taxon>
        <taxon>Pseudonocardiales</taxon>
        <taxon>Pseudonocardiaceae</taxon>
        <taxon>Amycolatopsis</taxon>
    </lineage>
</organism>
<keyword evidence="1" id="KW-0732">Signal</keyword>
<sequence>MLRKTVLSLAAFGAVAGAVLGGAGIASASPAASGASGILDSGINFSEPQGSQGIGGDGGECITVGIPATGSLQSFGGTMTLWTGADCKTGDAAVLTDSVSNIPATFGAGFAHVQSIFIGDNAPVKPPVAGASAIIDSGKNFSEPQGSQGINGNVGDKVNINIPATGSIQFVSGTLTLYTGPDLTGKSLVVTKDVADLAALGFGQVQSVLIGAAA</sequence>
<dbReference type="Proteomes" id="UP001236014">
    <property type="component" value="Chromosome"/>
</dbReference>
<name>A0A9Y2ILB9_9PSEU</name>
<feature type="signal peptide" evidence="1">
    <location>
        <begin position="1"/>
        <end position="28"/>
    </location>
</feature>
<feature type="chain" id="PRO_5040923485" evidence="1">
    <location>
        <begin position="29"/>
        <end position="214"/>
    </location>
</feature>
<dbReference type="RefSeq" id="WP_285971721.1">
    <property type="nucleotide sequence ID" value="NZ_CP127294.1"/>
</dbReference>
<dbReference type="KEGG" id="acab:QRX50_10265"/>
<evidence type="ECO:0000313" key="2">
    <source>
        <dbReference type="EMBL" id="WIX81111.1"/>
    </source>
</evidence>
<evidence type="ECO:0000313" key="3">
    <source>
        <dbReference type="Proteomes" id="UP001236014"/>
    </source>
</evidence>
<protein>
    <submittedName>
        <fullName evidence="2">Uncharacterized protein</fullName>
    </submittedName>
</protein>
<evidence type="ECO:0000256" key="1">
    <source>
        <dbReference type="SAM" id="SignalP"/>
    </source>
</evidence>
<keyword evidence="3" id="KW-1185">Reference proteome</keyword>
<dbReference type="EMBL" id="CP127294">
    <property type="protein sequence ID" value="WIX81111.1"/>
    <property type="molecule type" value="Genomic_DNA"/>
</dbReference>
<dbReference type="AlphaFoldDB" id="A0A9Y2ILB9"/>
<reference evidence="2 3" key="1">
    <citation type="submission" date="2023-06" db="EMBL/GenBank/DDBJ databases">
        <authorList>
            <person name="Oyuntsetseg B."/>
            <person name="Kim S.B."/>
        </authorList>
    </citation>
    <scope>NUCLEOTIDE SEQUENCE [LARGE SCALE GENOMIC DNA]</scope>
    <source>
        <strain evidence="2 3">2-15</strain>
    </source>
</reference>
<accession>A0A9Y2ILB9</accession>
<proteinExistence type="predicted"/>
<gene>
    <name evidence="2" type="ORF">QRX50_10265</name>
</gene>